<dbReference type="SMART" id="SM00257">
    <property type="entry name" value="LysM"/>
    <property type="match status" value="1"/>
</dbReference>
<evidence type="ECO:0000259" key="1">
    <source>
        <dbReference type="PROSITE" id="PS51782"/>
    </source>
</evidence>
<dbReference type="EMBL" id="ASJR01000006">
    <property type="protein sequence ID" value="ERP32118.1"/>
    <property type="molecule type" value="Genomic_DNA"/>
</dbReference>
<dbReference type="AlphaFoldDB" id="U7D851"/>
<dbReference type="InterPro" id="IPR018392">
    <property type="entry name" value="LysM"/>
</dbReference>
<reference evidence="2 3" key="1">
    <citation type="journal article" date="2013" name="Environ. Microbiol.">
        <title>Genome analysis of Chitinivibrio alkaliphilus gen. nov., sp. nov., a novel extremely haloalkaliphilic anaerobic chitinolytic bacterium from the candidate phylum Termite Group 3.</title>
        <authorList>
            <person name="Sorokin D.Y."/>
            <person name="Gumerov V.M."/>
            <person name="Rakitin A.L."/>
            <person name="Beletsky A.V."/>
            <person name="Damste J.S."/>
            <person name="Muyzer G."/>
            <person name="Mardanov A.V."/>
            <person name="Ravin N.V."/>
        </authorList>
    </citation>
    <scope>NUCLEOTIDE SEQUENCE [LARGE SCALE GENOMIC DNA]</scope>
    <source>
        <strain evidence="2 3">ACht1</strain>
    </source>
</reference>
<feature type="domain" description="LysM" evidence="1">
    <location>
        <begin position="18"/>
        <end position="66"/>
    </location>
</feature>
<sequence>MRNSLLLCLFTVCALTAYEYRIEPFDNLWNLSKQYYGDGFRWEKIWEHNPYIQNPHLIYPNDIVYIPGVGHVQNGTVIRDDEGNYRGDSFAEAVAGLRATSAENMSQGTDHPTSSFWLRSEAPAAFDFMQHPFFSHRIPTIAQGEESKAGEVLLRRDMGTARHRTIPVRFNNHEDVTEGQYYYLVDTEDTFRHAGLGRGRVVQPVGFGQVVQVGDTPEDTSYVQVEANWEVVSRNSKLAPFSPDASVRLTGDFESVDSVKAGLVTRLRTSPLVHPYEFILVDQGAEGGVSMGDLFSLRDLRSGREDQQKIVAVAVSVQDDTATLFVIHVGAAEPIEDFTFVRFGNIK</sequence>
<dbReference type="InterPro" id="IPR036779">
    <property type="entry name" value="LysM_dom_sf"/>
</dbReference>
<protein>
    <recommendedName>
        <fullName evidence="1">LysM domain-containing protein</fullName>
    </recommendedName>
</protein>
<dbReference type="PANTHER" id="PTHR34700">
    <property type="entry name" value="POTASSIUM BINDING PROTEIN KBP"/>
    <property type="match status" value="1"/>
</dbReference>
<dbReference type="RefSeq" id="WP_022636349.1">
    <property type="nucleotide sequence ID" value="NZ_ASJR01000006.1"/>
</dbReference>
<comment type="caution">
    <text evidence="2">The sequence shown here is derived from an EMBL/GenBank/DDBJ whole genome shotgun (WGS) entry which is preliminary data.</text>
</comment>
<accession>U7D851</accession>
<dbReference type="PANTHER" id="PTHR34700:SF4">
    <property type="entry name" value="PHAGE-LIKE ELEMENT PBSX PROTEIN XKDP"/>
    <property type="match status" value="1"/>
</dbReference>
<dbReference type="PATRIC" id="fig|1313304.3.peg.805"/>
<organism evidence="2 3">
    <name type="scientific">Chitinivibrio alkaliphilus ACht1</name>
    <dbReference type="NCBI Taxonomy" id="1313304"/>
    <lineage>
        <taxon>Bacteria</taxon>
        <taxon>Pseudomonadati</taxon>
        <taxon>Fibrobacterota</taxon>
        <taxon>Chitinivibrionia</taxon>
        <taxon>Chitinivibrionales</taxon>
        <taxon>Chitinivibrionaceae</taxon>
        <taxon>Chitinivibrio</taxon>
    </lineage>
</organism>
<name>U7D851_9BACT</name>
<evidence type="ECO:0000313" key="3">
    <source>
        <dbReference type="Proteomes" id="UP000017148"/>
    </source>
</evidence>
<keyword evidence="3" id="KW-1185">Reference proteome</keyword>
<dbReference type="Gene3D" id="3.10.350.10">
    <property type="entry name" value="LysM domain"/>
    <property type="match status" value="1"/>
</dbReference>
<gene>
    <name evidence="2" type="ORF">CALK_0840</name>
</gene>
<dbReference type="Pfam" id="PF01476">
    <property type="entry name" value="LysM"/>
    <property type="match status" value="1"/>
</dbReference>
<dbReference type="SUPFAM" id="SSF54106">
    <property type="entry name" value="LysM domain"/>
    <property type="match status" value="1"/>
</dbReference>
<dbReference type="PROSITE" id="PS51782">
    <property type="entry name" value="LYSM"/>
    <property type="match status" value="1"/>
</dbReference>
<evidence type="ECO:0000313" key="2">
    <source>
        <dbReference type="EMBL" id="ERP32118.1"/>
    </source>
</evidence>
<dbReference type="STRING" id="1313304.CALK_0840"/>
<dbReference type="eggNOG" id="COG1652">
    <property type="taxonomic scope" value="Bacteria"/>
</dbReference>
<proteinExistence type="predicted"/>
<dbReference type="Proteomes" id="UP000017148">
    <property type="component" value="Unassembled WGS sequence"/>
</dbReference>
<dbReference type="OrthoDB" id="9765158at2"/>
<dbReference type="InterPro" id="IPR052196">
    <property type="entry name" value="Bact_Kbp"/>
</dbReference>